<reference evidence="2 3" key="1">
    <citation type="submission" date="2016-11" db="EMBL/GenBank/DDBJ databases">
        <title>Draft Genome Sequences of Nine Cyanobacterial Strains from Diverse Habitats.</title>
        <authorList>
            <person name="Zhu T."/>
            <person name="Hou S."/>
            <person name="Lu X."/>
            <person name="Hess W.R."/>
        </authorList>
    </citation>
    <scope>NUCLEOTIDE SEQUENCE [LARGE SCALE GENOMIC DNA]</scope>
    <source>
        <strain evidence="2 3">IAM M-71</strain>
    </source>
</reference>
<dbReference type="AlphaFoldDB" id="A0A1U7IB13"/>
<gene>
    <name evidence="2" type="ORF">NIES2119_22615</name>
</gene>
<name>A0A1U7IB13_9CYAN</name>
<keyword evidence="1" id="KW-0472">Membrane</keyword>
<protein>
    <submittedName>
        <fullName evidence="2">Uncharacterized protein</fullName>
    </submittedName>
</protein>
<sequence>MNKIIYPTLDLFLYHQREGLTENEADIQTNHTNFWSNLPKNLKVELTEEAKAENTDYVRLLEFSEIAKRQKQFFFTASLGGYQIESSYYPIRLNDTYALLFDCFINDKIKQQPINCLQYLKTLADYKTANLGATWIISAYLPPSSNPENIAKELYKEFTGKEWQNPQEGKFLGATVFEIWQSPQKWEDIEQENHHVLIFLYPNLQTMEKTASFYKLWLQLFCYRNKVIWAYLESRKCNHQLNNLLHEITNKNHRIEKISIQKRSRKIRELQKMLQSHPKTYFNYMNQLNKIEIFQNFLNYNLASYQNFIKKIKDQSQYITEKDVMIGKTDLIFLENFTRIAEQNYQSKIAINHANYNLMAKVLESQVNVIKGMIDEESDRTLTNTIIIASTGLATSSVTASIVSTKLPSPTAKNQSISVTEAFSLSIAVGLVGMAIAYLIVRLFRKVLLK</sequence>
<dbReference type="RefSeq" id="WP_073595759.1">
    <property type="nucleotide sequence ID" value="NZ_MRCE01000027.1"/>
</dbReference>
<keyword evidence="1" id="KW-1133">Transmembrane helix</keyword>
<evidence type="ECO:0000313" key="2">
    <source>
        <dbReference type="EMBL" id="OKH33717.1"/>
    </source>
</evidence>
<proteinExistence type="predicted"/>
<comment type="caution">
    <text evidence="2">The sequence shown here is derived from an EMBL/GenBank/DDBJ whole genome shotgun (WGS) entry which is preliminary data.</text>
</comment>
<dbReference type="EMBL" id="MRCE01000027">
    <property type="protein sequence ID" value="OKH33717.1"/>
    <property type="molecule type" value="Genomic_DNA"/>
</dbReference>
<keyword evidence="1" id="KW-0812">Transmembrane</keyword>
<dbReference type="Proteomes" id="UP000185860">
    <property type="component" value="Unassembled WGS sequence"/>
</dbReference>
<evidence type="ECO:0000313" key="3">
    <source>
        <dbReference type="Proteomes" id="UP000185860"/>
    </source>
</evidence>
<organism evidence="2 3">
    <name type="scientific">[Phormidium ambiguum] IAM M-71</name>
    <dbReference type="NCBI Taxonomy" id="454136"/>
    <lineage>
        <taxon>Bacteria</taxon>
        <taxon>Bacillati</taxon>
        <taxon>Cyanobacteriota</taxon>
        <taxon>Cyanophyceae</taxon>
        <taxon>Oscillatoriophycideae</taxon>
        <taxon>Aerosakkonematales</taxon>
        <taxon>Aerosakkonemataceae</taxon>
        <taxon>Floridanema</taxon>
    </lineage>
</organism>
<accession>A0A1U7IB13</accession>
<dbReference type="STRING" id="454136.NIES2119_22615"/>
<feature type="transmembrane region" description="Helical" evidence="1">
    <location>
        <begin position="422"/>
        <end position="441"/>
    </location>
</feature>
<dbReference type="OrthoDB" id="454313at2"/>
<evidence type="ECO:0000256" key="1">
    <source>
        <dbReference type="SAM" id="Phobius"/>
    </source>
</evidence>